<comment type="caution">
    <text evidence="4">The sequence shown here is derived from an EMBL/GenBank/DDBJ whole genome shotgun (WGS) entry which is preliminary data.</text>
</comment>
<evidence type="ECO:0000313" key="4">
    <source>
        <dbReference type="EMBL" id="NIK59051.1"/>
    </source>
</evidence>
<dbReference type="InterPro" id="IPR014729">
    <property type="entry name" value="Rossmann-like_a/b/a_fold"/>
</dbReference>
<dbReference type="PRINTS" id="PR01438">
    <property type="entry name" value="UNVRSLSTRESS"/>
</dbReference>
<accession>A0A7X5VD50</accession>
<organism evidence="4 5">
    <name type="scientific">Kribbella shirazensis</name>
    <dbReference type="NCBI Taxonomy" id="1105143"/>
    <lineage>
        <taxon>Bacteria</taxon>
        <taxon>Bacillati</taxon>
        <taxon>Actinomycetota</taxon>
        <taxon>Actinomycetes</taxon>
        <taxon>Propionibacteriales</taxon>
        <taxon>Kribbellaceae</taxon>
        <taxon>Kribbella</taxon>
    </lineage>
</organism>
<dbReference type="RefSeq" id="WP_167210284.1">
    <property type="nucleotide sequence ID" value="NZ_JAASRO010000001.1"/>
</dbReference>
<keyword evidence="5" id="KW-1185">Reference proteome</keyword>
<dbReference type="Gene3D" id="3.40.50.620">
    <property type="entry name" value="HUPs"/>
    <property type="match status" value="1"/>
</dbReference>
<dbReference type="AlphaFoldDB" id="A0A7X5VD50"/>
<evidence type="ECO:0000256" key="1">
    <source>
        <dbReference type="ARBA" id="ARBA00008791"/>
    </source>
</evidence>
<feature type="region of interest" description="Disordered" evidence="2">
    <location>
        <begin position="139"/>
        <end position="164"/>
    </location>
</feature>
<dbReference type="Proteomes" id="UP000555407">
    <property type="component" value="Unassembled WGS sequence"/>
</dbReference>
<reference evidence="4 5" key="1">
    <citation type="submission" date="2020-03" db="EMBL/GenBank/DDBJ databases">
        <title>Sequencing the genomes of 1000 actinobacteria strains.</title>
        <authorList>
            <person name="Klenk H.-P."/>
        </authorList>
    </citation>
    <scope>NUCLEOTIDE SEQUENCE [LARGE SCALE GENOMIC DNA]</scope>
    <source>
        <strain evidence="4 5">DSM 45490</strain>
    </source>
</reference>
<dbReference type="SUPFAM" id="SSF52402">
    <property type="entry name" value="Adenine nucleotide alpha hydrolases-like"/>
    <property type="match status" value="1"/>
</dbReference>
<dbReference type="PANTHER" id="PTHR31964:SF113">
    <property type="entry name" value="USPA DOMAIN-CONTAINING PROTEIN"/>
    <property type="match status" value="1"/>
</dbReference>
<gene>
    <name evidence="4" type="ORF">BJY22_004768</name>
</gene>
<dbReference type="Pfam" id="PF00582">
    <property type="entry name" value="Usp"/>
    <property type="match status" value="1"/>
</dbReference>
<dbReference type="EMBL" id="JAASRO010000001">
    <property type="protein sequence ID" value="NIK59051.1"/>
    <property type="molecule type" value="Genomic_DNA"/>
</dbReference>
<sequence length="164" mass="17651">MTGVIVCGVDGSAAGQRAVEWAYDEARRRSCRLRAVTVWSWDGPEYGQLIGGPEEARQRAVDIQDEVLAKVVGDSREPEVEKVVVDGRPSDQLCQAARDADLLVVGSHGHGAFHDALVGSTSVHVIRHAPCPVVLLPDQSRRAGKPKAAKSRRVHSPEGGLPMF</sequence>
<dbReference type="InterPro" id="IPR006015">
    <property type="entry name" value="Universal_stress_UspA"/>
</dbReference>
<name>A0A7X5VD50_9ACTN</name>
<evidence type="ECO:0000256" key="2">
    <source>
        <dbReference type="SAM" id="MobiDB-lite"/>
    </source>
</evidence>
<proteinExistence type="inferred from homology"/>
<dbReference type="InterPro" id="IPR006016">
    <property type="entry name" value="UspA"/>
</dbReference>
<evidence type="ECO:0000313" key="5">
    <source>
        <dbReference type="Proteomes" id="UP000555407"/>
    </source>
</evidence>
<feature type="domain" description="UspA" evidence="3">
    <location>
        <begin position="1"/>
        <end position="136"/>
    </location>
</feature>
<comment type="similarity">
    <text evidence="1">Belongs to the universal stress protein A family.</text>
</comment>
<feature type="compositionally biased region" description="Basic residues" evidence="2">
    <location>
        <begin position="142"/>
        <end position="154"/>
    </location>
</feature>
<evidence type="ECO:0000259" key="3">
    <source>
        <dbReference type="Pfam" id="PF00582"/>
    </source>
</evidence>
<protein>
    <submittedName>
        <fullName evidence="4">Nucleotide-binding universal stress UspA family protein</fullName>
    </submittedName>
</protein>
<dbReference type="PANTHER" id="PTHR31964">
    <property type="entry name" value="ADENINE NUCLEOTIDE ALPHA HYDROLASES-LIKE SUPERFAMILY PROTEIN"/>
    <property type="match status" value="1"/>
</dbReference>